<reference evidence="4" key="4">
    <citation type="journal article" date="2022" name="Microb. Genom.">
        <title>A global pangenome for the wheat fungal pathogen Pyrenophora tritici-repentis and prediction of effector protein structural homology.</title>
        <authorList>
            <person name="Moolhuijzen P.M."/>
            <person name="See P.T."/>
            <person name="Shi G."/>
            <person name="Powell H.R."/>
            <person name="Cockram J."/>
            <person name="Jorgensen L.N."/>
            <person name="Benslimane H."/>
            <person name="Strelkov S.E."/>
            <person name="Turner J."/>
            <person name="Liu Z."/>
            <person name="Moffat C.S."/>
        </authorList>
    </citation>
    <scope>NUCLEOTIDE SEQUENCE [LARGE SCALE GENOMIC DNA]</scope>
</reference>
<dbReference type="Proteomes" id="UP000249757">
    <property type="component" value="Unassembled WGS sequence"/>
</dbReference>
<feature type="region of interest" description="Disordered" evidence="1">
    <location>
        <begin position="1"/>
        <end position="22"/>
    </location>
</feature>
<gene>
    <name evidence="3" type="ORF">Ptr86124_005294</name>
    <name evidence="2" type="ORF">PtrM4_140920</name>
</gene>
<accession>A0A2W1GAF6</accession>
<evidence type="ECO:0000313" key="2">
    <source>
        <dbReference type="EMBL" id="KAF7567501.1"/>
    </source>
</evidence>
<comment type="caution">
    <text evidence="3">The sequence shown here is derived from an EMBL/GenBank/DDBJ whole genome shotgun (WGS) entry which is preliminary data.</text>
</comment>
<dbReference type="EMBL" id="NQIK02000008">
    <property type="protein sequence ID" value="KAF7567501.1"/>
    <property type="molecule type" value="Genomic_DNA"/>
</dbReference>
<dbReference type="AlphaFoldDB" id="A0A2W1GAF6"/>
<reference evidence="2" key="1">
    <citation type="journal article" date="2018" name="BMC Genomics">
        <title>Comparative genomics of the wheat fungal pathogen Pyrenophora tritici-repentis reveals chromosomal variations and genome plasticity.</title>
        <authorList>
            <person name="Moolhuijzen P."/>
            <person name="See P.T."/>
            <person name="Hane J.K."/>
            <person name="Shi G."/>
            <person name="Liu Z."/>
            <person name="Oliver R.P."/>
            <person name="Moffat C.S."/>
        </authorList>
    </citation>
    <scope>NUCLEOTIDE SEQUENCE [LARGE SCALE GENOMIC DNA]</scope>
    <source>
        <strain evidence="2">M4</strain>
    </source>
</reference>
<evidence type="ECO:0000313" key="3">
    <source>
        <dbReference type="EMBL" id="KAI1515293.1"/>
    </source>
</evidence>
<name>A0A2W1GAF6_9PLEO</name>
<evidence type="ECO:0000313" key="4">
    <source>
        <dbReference type="Proteomes" id="UP000249757"/>
    </source>
</evidence>
<keyword evidence="4" id="KW-1185">Reference proteome</keyword>
<proteinExistence type="predicted"/>
<feature type="compositionally biased region" description="Basic and acidic residues" evidence="1">
    <location>
        <begin position="215"/>
        <end position="228"/>
    </location>
</feature>
<sequence>MSSPLPDRPVTKINEGSAETTSKTLHVTREENAANMLLMQHSLYDLTREPDALKALRQTVDNMLPELAKLPEDEGTEAFYDFDNAITATDADKVVSEVKNSNPRICTLDLHLIKALHDTMRTENLGGRLPYESLAVFLELAHSRARDGWSVALLKEVIIHVLSDIEIFQRLQGICVDRTASDEAEPTLDPMSHSYSVCAKHSRISSISGKHKRPHCETNMEEYRSTTP</sequence>
<feature type="region of interest" description="Disordered" evidence="1">
    <location>
        <begin position="209"/>
        <end position="228"/>
    </location>
</feature>
<reference evidence="3" key="2">
    <citation type="submission" date="2021-05" db="EMBL/GenBank/DDBJ databases">
        <authorList>
            <person name="Moolhuijzen P.M."/>
            <person name="Moffat C.S."/>
        </authorList>
    </citation>
    <scope>NUCLEOTIDE SEQUENCE</scope>
    <source>
        <strain evidence="3">86-124</strain>
    </source>
</reference>
<dbReference type="OrthoDB" id="3791994at2759"/>
<organism evidence="3 4">
    <name type="scientific">Pyrenophora tritici-repentis</name>
    <dbReference type="NCBI Taxonomy" id="45151"/>
    <lineage>
        <taxon>Eukaryota</taxon>
        <taxon>Fungi</taxon>
        <taxon>Dikarya</taxon>
        <taxon>Ascomycota</taxon>
        <taxon>Pezizomycotina</taxon>
        <taxon>Dothideomycetes</taxon>
        <taxon>Pleosporomycetidae</taxon>
        <taxon>Pleosporales</taxon>
        <taxon>Pleosporineae</taxon>
        <taxon>Pleosporaceae</taxon>
        <taxon>Pyrenophora</taxon>
    </lineage>
</organism>
<dbReference type="Proteomes" id="UP000245464">
    <property type="component" value="Chromosome 8"/>
</dbReference>
<evidence type="ECO:0000256" key="1">
    <source>
        <dbReference type="SAM" id="MobiDB-lite"/>
    </source>
</evidence>
<dbReference type="EMBL" id="NRDI02000006">
    <property type="protein sequence ID" value="KAI1515293.1"/>
    <property type="molecule type" value="Genomic_DNA"/>
</dbReference>
<protein>
    <submittedName>
        <fullName evidence="3">Uncharacterized protein</fullName>
    </submittedName>
</protein>
<reference evidence="3" key="3">
    <citation type="journal article" date="2022" name="bioRxiv">
        <title>A global pangenome for the wheat fungal pathogen Pyrenophora tritici-repentis and prediction of effector protein structural homology.</title>
        <authorList>
            <person name="Moolhuijzen P."/>
            <person name="See P.T."/>
            <person name="Shi G."/>
            <person name="Powell H.R."/>
            <person name="Cockram J."/>
            <person name="Jorgensen L.N."/>
            <person name="Benslimane H."/>
            <person name="Strelkov S.E."/>
            <person name="Turner J."/>
            <person name="Liu Z."/>
            <person name="Moffat C.S."/>
        </authorList>
    </citation>
    <scope>NUCLEOTIDE SEQUENCE</scope>
    <source>
        <strain evidence="3">86-124</strain>
    </source>
</reference>